<sequence>MSESILDVFQGREYPYTYSAEHEPIAKIDPGQTVRIHCVDCFENLLVEEDQKFSDVCEYPYLNPQAGPIFVNGAEDGDTLLVHIEDIEITRDWAVTGLVPKFGLLTPTAVTEMLTDAIPDIVRKLPIRDNQVWFGDLSTELAPFMGTIGTAPKLEAINALTPAHYGGNMDCPETCAGNTVHLPVLNEGALFFCGDGHATQGHGEIGGVACEVPVNLVCHFELIKGEAIGWPRITNKDYMMVVGSARPLEDATRIACTGLVDWVASEYDMNSTDALLWITQILELRVGNVCDPNYSVVAAVERRLLEAR</sequence>
<dbReference type="GO" id="GO:0016811">
    <property type="term" value="F:hydrolase activity, acting on carbon-nitrogen (but not peptide) bonds, in linear amides"/>
    <property type="evidence" value="ECO:0007669"/>
    <property type="project" value="InterPro"/>
</dbReference>
<dbReference type="Gene3D" id="3.10.28.20">
    <property type="entry name" value="Acetamidase/Formamidase-like domains"/>
    <property type="match status" value="1"/>
</dbReference>
<gene>
    <name evidence="1" type="ORF">METZ01_LOCUS199936</name>
</gene>
<proteinExistence type="predicted"/>
<reference evidence="1" key="1">
    <citation type="submission" date="2018-05" db="EMBL/GenBank/DDBJ databases">
        <authorList>
            <person name="Lanie J.A."/>
            <person name="Ng W.-L."/>
            <person name="Kazmierczak K.M."/>
            <person name="Andrzejewski T.M."/>
            <person name="Davidsen T.M."/>
            <person name="Wayne K.J."/>
            <person name="Tettelin H."/>
            <person name="Glass J.I."/>
            <person name="Rusch D."/>
            <person name="Podicherti R."/>
            <person name="Tsui H.-C.T."/>
            <person name="Winkler M.E."/>
        </authorList>
    </citation>
    <scope>NUCLEOTIDE SEQUENCE</scope>
</reference>
<dbReference type="Pfam" id="PF03069">
    <property type="entry name" value="FmdA_AmdA"/>
    <property type="match status" value="1"/>
</dbReference>
<dbReference type="EMBL" id="UINC01043275">
    <property type="protein sequence ID" value="SVB47082.1"/>
    <property type="molecule type" value="Genomic_DNA"/>
</dbReference>
<dbReference type="AlphaFoldDB" id="A0A382E9R1"/>
<dbReference type="Gene3D" id="2.60.120.580">
    <property type="entry name" value="Acetamidase/Formamidase-like domains"/>
    <property type="match status" value="2"/>
</dbReference>
<organism evidence="1">
    <name type="scientific">marine metagenome</name>
    <dbReference type="NCBI Taxonomy" id="408172"/>
    <lineage>
        <taxon>unclassified sequences</taxon>
        <taxon>metagenomes</taxon>
        <taxon>ecological metagenomes</taxon>
    </lineage>
</organism>
<name>A0A382E9R1_9ZZZZ</name>
<dbReference type="SUPFAM" id="SSF141130">
    <property type="entry name" value="Acetamidase/Formamidase-like"/>
    <property type="match status" value="1"/>
</dbReference>
<protein>
    <recommendedName>
        <fullName evidence="2">Acetamidase</fullName>
    </recommendedName>
</protein>
<evidence type="ECO:0008006" key="2">
    <source>
        <dbReference type="Google" id="ProtNLM"/>
    </source>
</evidence>
<evidence type="ECO:0000313" key="1">
    <source>
        <dbReference type="EMBL" id="SVB47082.1"/>
    </source>
</evidence>
<accession>A0A382E9R1</accession>
<dbReference type="PANTHER" id="PTHR31891">
    <property type="entry name" value="FORMAMIDASE C869.04-RELATED"/>
    <property type="match status" value="1"/>
</dbReference>
<dbReference type="PANTHER" id="PTHR31891:SF1">
    <property type="entry name" value="FORMAMIDASE C869.04-RELATED"/>
    <property type="match status" value="1"/>
</dbReference>
<dbReference type="InterPro" id="IPR004304">
    <property type="entry name" value="FmdA_AmdA"/>
</dbReference>